<organism evidence="6 7">
    <name type="scientific">Trapa incisa</name>
    <dbReference type="NCBI Taxonomy" id="236973"/>
    <lineage>
        <taxon>Eukaryota</taxon>
        <taxon>Viridiplantae</taxon>
        <taxon>Streptophyta</taxon>
        <taxon>Embryophyta</taxon>
        <taxon>Tracheophyta</taxon>
        <taxon>Spermatophyta</taxon>
        <taxon>Magnoliopsida</taxon>
        <taxon>eudicotyledons</taxon>
        <taxon>Gunneridae</taxon>
        <taxon>Pentapetalae</taxon>
        <taxon>rosids</taxon>
        <taxon>malvids</taxon>
        <taxon>Myrtales</taxon>
        <taxon>Lythraceae</taxon>
        <taxon>Trapa</taxon>
    </lineage>
</organism>
<feature type="region of interest" description="Disordered" evidence="4">
    <location>
        <begin position="195"/>
        <end position="215"/>
    </location>
</feature>
<dbReference type="EMBL" id="JAXIOK010000022">
    <property type="protein sequence ID" value="KAK4744494.1"/>
    <property type="molecule type" value="Genomic_DNA"/>
</dbReference>
<protein>
    <recommendedName>
        <fullName evidence="5">VQ domain-containing protein</fullName>
    </recommendedName>
</protein>
<comment type="subcellular location">
    <subcellularLocation>
        <location evidence="1">Nucleus</location>
    </subcellularLocation>
</comment>
<dbReference type="InterPro" id="IPR039611">
    <property type="entry name" value="VQ_4/11/13/19/31/33"/>
</dbReference>
<feature type="region of interest" description="Disordered" evidence="4">
    <location>
        <begin position="106"/>
        <end position="169"/>
    </location>
</feature>
<dbReference type="Proteomes" id="UP001345219">
    <property type="component" value="Chromosome 9"/>
</dbReference>
<evidence type="ECO:0000256" key="3">
    <source>
        <dbReference type="ARBA" id="ARBA00023242"/>
    </source>
</evidence>
<feature type="compositionally biased region" description="Low complexity" evidence="4">
    <location>
        <begin position="197"/>
        <end position="208"/>
    </location>
</feature>
<evidence type="ECO:0000256" key="4">
    <source>
        <dbReference type="SAM" id="MobiDB-lite"/>
    </source>
</evidence>
<feature type="compositionally biased region" description="Pro residues" evidence="4">
    <location>
        <begin position="124"/>
        <end position="134"/>
    </location>
</feature>
<dbReference type="AlphaFoldDB" id="A0AAN7GV47"/>
<comment type="caution">
    <text evidence="6">The sequence shown here is derived from an EMBL/GenBank/DDBJ whole genome shotgun (WGS) entry which is preliminary data.</text>
</comment>
<evidence type="ECO:0000256" key="2">
    <source>
        <dbReference type="ARBA" id="ARBA00022553"/>
    </source>
</evidence>
<dbReference type="GO" id="GO:0005634">
    <property type="term" value="C:nucleus"/>
    <property type="evidence" value="ECO:0007669"/>
    <property type="project" value="UniProtKB-SubCell"/>
</dbReference>
<feature type="compositionally biased region" description="Low complexity" evidence="4">
    <location>
        <begin position="238"/>
        <end position="252"/>
    </location>
</feature>
<feature type="compositionally biased region" description="Low complexity" evidence="4">
    <location>
        <begin position="113"/>
        <end position="123"/>
    </location>
</feature>
<proteinExistence type="predicted"/>
<dbReference type="InterPro" id="IPR008889">
    <property type="entry name" value="VQ"/>
</dbReference>
<keyword evidence="3" id="KW-0539">Nucleus</keyword>
<keyword evidence="2" id="KW-0597">Phosphoprotein</keyword>
<feature type="domain" description="VQ" evidence="5">
    <location>
        <begin position="84"/>
        <end position="110"/>
    </location>
</feature>
<dbReference type="Pfam" id="PF05678">
    <property type="entry name" value="VQ"/>
    <property type="match status" value="1"/>
</dbReference>
<dbReference type="PANTHER" id="PTHR33402:SF16">
    <property type="entry name" value="VQ MOTIF-CONTAINING PROTEIN 13-RELATED"/>
    <property type="match status" value="1"/>
</dbReference>
<evidence type="ECO:0000259" key="5">
    <source>
        <dbReference type="Pfam" id="PF05678"/>
    </source>
</evidence>
<feature type="region of interest" description="Disordered" evidence="4">
    <location>
        <begin position="17"/>
        <end position="36"/>
    </location>
</feature>
<name>A0AAN7GV47_9MYRT</name>
<keyword evidence="7" id="KW-1185">Reference proteome</keyword>
<dbReference type="PANTHER" id="PTHR33402">
    <property type="entry name" value="VQ MOTIF-CONTAINING PROTEIN 11-LIKE"/>
    <property type="match status" value="1"/>
</dbReference>
<reference evidence="6 7" key="1">
    <citation type="journal article" date="2023" name="Hortic Res">
        <title>Pangenome of water caltrop reveals structural variations and asymmetric subgenome divergence after allopolyploidization.</title>
        <authorList>
            <person name="Zhang X."/>
            <person name="Chen Y."/>
            <person name="Wang L."/>
            <person name="Yuan Y."/>
            <person name="Fang M."/>
            <person name="Shi L."/>
            <person name="Lu R."/>
            <person name="Comes H.P."/>
            <person name="Ma Y."/>
            <person name="Chen Y."/>
            <person name="Huang G."/>
            <person name="Zhou Y."/>
            <person name="Zheng Z."/>
            <person name="Qiu Y."/>
        </authorList>
    </citation>
    <scope>NUCLEOTIDE SEQUENCE [LARGE SCALE GENOMIC DNA]</scope>
    <source>
        <tissue evidence="6">Roots</tissue>
    </source>
</reference>
<evidence type="ECO:0000313" key="7">
    <source>
        <dbReference type="Proteomes" id="UP001345219"/>
    </source>
</evidence>
<evidence type="ECO:0000256" key="1">
    <source>
        <dbReference type="ARBA" id="ARBA00004123"/>
    </source>
</evidence>
<evidence type="ECO:0000313" key="6">
    <source>
        <dbReference type="EMBL" id="KAK4744494.1"/>
    </source>
</evidence>
<accession>A0AAN7GV47</accession>
<gene>
    <name evidence="6" type="ORF">SAY87_010806</name>
</gene>
<sequence>MSMVNSTRSQEMREIYHHHHPSPPLPSSKVGNGGGGGNSFNLNGGCGGLVQNTAAGASNGGTPMEITAAAPLTPKFNSRSEPNPYPTTFVQADTSNFKQVVQMLTGSSETVTKQQQLKQHQQQPPHPSDPPASPGPQGHQSSKSTIPPIWATPKRSQQQQGGFGLYERRNPSHLKNSLIINTLIPGLAVSGGGGGFSSRNNGNSSSSSKQPENLSPSMLELPKLTLSPVTPLVNPFNGSSSPSLGGSSSSSSSEEERAIAQKGFYLHPSPMNTPRGAEPPQLLPLFPVNSPRISGASS</sequence>
<feature type="region of interest" description="Disordered" evidence="4">
    <location>
        <begin position="230"/>
        <end position="298"/>
    </location>
</feature>